<dbReference type="EMBL" id="JSZA02000275">
    <property type="protein sequence ID" value="TGO02006.1"/>
    <property type="molecule type" value="Genomic_DNA"/>
</dbReference>
<reference evidence="2 3" key="1">
    <citation type="journal article" date="2016" name="Front. Microbiol.">
        <title>Single-Cell (Meta-)Genomics of a Dimorphic Candidatus Thiomargarita nelsonii Reveals Genomic Plasticity.</title>
        <authorList>
            <person name="Flood B.E."/>
            <person name="Fliss P."/>
            <person name="Jones D.S."/>
            <person name="Dick G.J."/>
            <person name="Jain S."/>
            <person name="Kaster A.K."/>
            <person name="Winkel M."/>
            <person name="Mussmann M."/>
            <person name="Bailey J."/>
        </authorList>
    </citation>
    <scope>NUCLEOTIDE SEQUENCE [LARGE SCALE GENOMIC DNA]</scope>
    <source>
        <strain evidence="2">Hydrate Ridge</strain>
    </source>
</reference>
<name>A0A4E0RD07_9GAMM</name>
<evidence type="ECO:0000313" key="2">
    <source>
        <dbReference type="EMBL" id="TGO02006.1"/>
    </source>
</evidence>
<evidence type="ECO:0000256" key="1">
    <source>
        <dbReference type="SAM" id="Phobius"/>
    </source>
</evidence>
<comment type="caution">
    <text evidence="2">The sequence shown here is derived from an EMBL/GenBank/DDBJ whole genome shotgun (WGS) entry which is preliminary data.</text>
</comment>
<feature type="transmembrane region" description="Helical" evidence="1">
    <location>
        <begin position="59"/>
        <end position="81"/>
    </location>
</feature>
<sequence>MPKTVSTAKGDKAGTGQKTTLVSNDRLDSLWSDSTIPLNATLDKLFVESSRFKHLSDRLILLNVELAMRLIIVIKSLVMAIQEHKLV</sequence>
<gene>
    <name evidence="2" type="ORF">PN36_32180</name>
</gene>
<organism evidence="2 3">
    <name type="scientific">Candidatus Thiomargarita nelsonii</name>
    <dbReference type="NCBI Taxonomy" id="1003181"/>
    <lineage>
        <taxon>Bacteria</taxon>
        <taxon>Pseudomonadati</taxon>
        <taxon>Pseudomonadota</taxon>
        <taxon>Gammaproteobacteria</taxon>
        <taxon>Thiotrichales</taxon>
        <taxon>Thiotrichaceae</taxon>
        <taxon>Thiomargarita</taxon>
    </lineage>
</organism>
<evidence type="ECO:0000313" key="3">
    <source>
        <dbReference type="Proteomes" id="UP000030428"/>
    </source>
</evidence>
<proteinExistence type="predicted"/>
<protein>
    <submittedName>
        <fullName evidence="2">Uncharacterized protein</fullName>
    </submittedName>
</protein>
<keyword evidence="3" id="KW-1185">Reference proteome</keyword>
<dbReference type="AlphaFoldDB" id="A0A4E0RD07"/>
<keyword evidence="1" id="KW-0812">Transmembrane</keyword>
<accession>A0A4E0RD07</accession>
<keyword evidence="1" id="KW-0472">Membrane</keyword>
<dbReference type="Proteomes" id="UP000030428">
    <property type="component" value="Unassembled WGS sequence"/>
</dbReference>
<keyword evidence="1" id="KW-1133">Transmembrane helix</keyword>